<organism evidence="1 2">
    <name type="scientific">Shewanella holmiensis</name>
    <dbReference type="NCBI Taxonomy" id="2952222"/>
    <lineage>
        <taxon>Bacteria</taxon>
        <taxon>Pseudomonadati</taxon>
        <taxon>Pseudomonadota</taxon>
        <taxon>Gammaproteobacteria</taxon>
        <taxon>Alteromonadales</taxon>
        <taxon>Shewanellaceae</taxon>
        <taxon>Shewanella</taxon>
    </lineage>
</organism>
<dbReference type="RefSeq" id="WP_261298784.1">
    <property type="nucleotide sequence ID" value="NZ_JAMTCD010000014.1"/>
</dbReference>
<reference evidence="1" key="1">
    <citation type="journal article" date="2023" name="Int. J. Syst. Evol. Microbiol.">
        <title>&lt;i&gt;Shewanella septentrionalis&lt;/i&gt; sp. nov. and &lt;i&gt;Shewanella holmiensis&lt;/i&gt; sp. nov., isolated from Baltic Sea water and sediments.</title>
        <authorList>
            <person name="Martin-Rodriguez A.J."/>
            <person name="Thorell K."/>
            <person name="Joffre E."/>
            <person name="Jensie-Markopoulos S."/>
            <person name="Moore E.R.B."/>
            <person name="Sjoling A."/>
        </authorList>
    </citation>
    <scope>NUCLEOTIDE SEQUENCE</scope>
    <source>
        <strain evidence="1">SP1S2-7</strain>
    </source>
</reference>
<evidence type="ECO:0000313" key="2">
    <source>
        <dbReference type="Proteomes" id="UP001155546"/>
    </source>
</evidence>
<accession>A0A9X2WN00</accession>
<dbReference type="Pfam" id="PF14549">
    <property type="entry name" value="P22_Cro"/>
    <property type="match status" value="1"/>
</dbReference>
<evidence type="ECO:0000313" key="1">
    <source>
        <dbReference type="EMBL" id="MCT7942414.1"/>
    </source>
</evidence>
<dbReference type="GO" id="GO:0003677">
    <property type="term" value="F:DNA binding"/>
    <property type="evidence" value="ECO:0007669"/>
    <property type="project" value="InterPro"/>
</dbReference>
<dbReference type="SUPFAM" id="SSF47413">
    <property type="entry name" value="lambda repressor-like DNA-binding domains"/>
    <property type="match status" value="1"/>
</dbReference>
<dbReference type="AlphaFoldDB" id="A0A9X2WN00"/>
<dbReference type="EMBL" id="JAMTCD010000014">
    <property type="protein sequence ID" value="MCT7942414.1"/>
    <property type="molecule type" value="Genomic_DNA"/>
</dbReference>
<dbReference type="Gene3D" id="1.10.260.40">
    <property type="entry name" value="lambda repressor-like DNA-binding domains"/>
    <property type="match status" value="1"/>
</dbReference>
<proteinExistence type="predicted"/>
<sequence>MKTAAAISHFGSQGALAKALNVSQPAISKWGEEVPILRAYQIEVLTQGKLKVTSPLLGSSISSAA</sequence>
<protein>
    <submittedName>
        <fullName evidence="1">Cro/CI family transcriptional regulator</fullName>
    </submittedName>
</protein>
<name>A0A9X2WN00_9GAMM</name>
<keyword evidence="2" id="KW-1185">Reference proteome</keyword>
<gene>
    <name evidence="1" type="ORF">NE535_11480</name>
</gene>
<dbReference type="Proteomes" id="UP001155546">
    <property type="component" value="Unassembled WGS sequence"/>
</dbReference>
<comment type="caution">
    <text evidence="1">The sequence shown here is derived from an EMBL/GenBank/DDBJ whole genome shotgun (WGS) entry which is preliminary data.</text>
</comment>
<dbReference type="InterPro" id="IPR010982">
    <property type="entry name" value="Lambda_DNA-bd_dom_sf"/>
</dbReference>